<dbReference type="SMART" id="SM00271">
    <property type="entry name" value="DnaJ"/>
    <property type="match status" value="1"/>
</dbReference>
<evidence type="ECO:0000313" key="3">
    <source>
        <dbReference type="EMBL" id="KAK9918041.1"/>
    </source>
</evidence>
<organism evidence="3 4">
    <name type="scientific">Coccomyxa subellipsoidea</name>
    <dbReference type="NCBI Taxonomy" id="248742"/>
    <lineage>
        <taxon>Eukaryota</taxon>
        <taxon>Viridiplantae</taxon>
        <taxon>Chlorophyta</taxon>
        <taxon>core chlorophytes</taxon>
        <taxon>Trebouxiophyceae</taxon>
        <taxon>Trebouxiophyceae incertae sedis</taxon>
        <taxon>Coccomyxaceae</taxon>
        <taxon>Coccomyxa</taxon>
    </lineage>
</organism>
<dbReference type="Proteomes" id="UP001491310">
    <property type="component" value="Unassembled WGS sequence"/>
</dbReference>
<dbReference type="InterPro" id="IPR036869">
    <property type="entry name" value="J_dom_sf"/>
</dbReference>
<feature type="region of interest" description="Disordered" evidence="1">
    <location>
        <begin position="248"/>
        <end position="275"/>
    </location>
</feature>
<dbReference type="SUPFAM" id="SSF46565">
    <property type="entry name" value="Chaperone J-domain"/>
    <property type="match status" value="1"/>
</dbReference>
<proteinExistence type="predicted"/>
<dbReference type="Pfam" id="PF23302">
    <property type="entry name" value="HTH_DNAJC9"/>
    <property type="match status" value="1"/>
</dbReference>
<feature type="region of interest" description="Disordered" evidence="1">
    <location>
        <begin position="174"/>
        <end position="201"/>
    </location>
</feature>
<dbReference type="InterPro" id="IPR018253">
    <property type="entry name" value="DnaJ_domain_CS"/>
</dbReference>
<protein>
    <recommendedName>
        <fullName evidence="2">J domain-containing protein</fullName>
    </recommendedName>
</protein>
<dbReference type="PANTHER" id="PTHR44916:SF1">
    <property type="entry name" value="CHAPERONE DNAJ-DOMAIN SUPERFAMILY PROTEIN-RELATED"/>
    <property type="match status" value="1"/>
</dbReference>
<evidence type="ECO:0000259" key="2">
    <source>
        <dbReference type="PROSITE" id="PS50076"/>
    </source>
</evidence>
<dbReference type="PROSITE" id="PS00636">
    <property type="entry name" value="DNAJ_1"/>
    <property type="match status" value="1"/>
</dbReference>
<dbReference type="PANTHER" id="PTHR44916">
    <property type="entry name" value="CHAPERONE DNAJ-DOMAIN SUPERFAMILY PROTEIN-RELATED"/>
    <property type="match status" value="1"/>
</dbReference>
<evidence type="ECO:0000256" key="1">
    <source>
        <dbReference type="SAM" id="MobiDB-lite"/>
    </source>
</evidence>
<dbReference type="EMBL" id="JALJOT010000001">
    <property type="protein sequence ID" value="KAK9918041.1"/>
    <property type="molecule type" value="Genomic_DNA"/>
</dbReference>
<dbReference type="Pfam" id="PF00226">
    <property type="entry name" value="DnaJ"/>
    <property type="match status" value="1"/>
</dbReference>
<dbReference type="InterPro" id="IPR042977">
    <property type="entry name" value="AtJ6-like"/>
</dbReference>
<keyword evidence="4" id="KW-1185">Reference proteome</keyword>
<comment type="caution">
    <text evidence="3">The sequence shown here is derived from an EMBL/GenBank/DDBJ whole genome shotgun (WGS) entry which is preliminary data.</text>
</comment>
<sequence length="275" mass="31658">MEREGRCLYEVLGVEKDASQEDIKKAFRKLALRLHPDKNPGDEDSSKFQSLQRIYAVLSDPERRKVYDQTGSLDDSEQLVGEDFDNLYNYFRNIYKEVTEDDIDGFAAGFRGSQEESEEVLQYYERFRGDMRQVFDWVMCSEEKKDAHRFRDIILAAVEEGRVKLFKPFKPWSEKVAKQPRPKNPLAKKKNTSKAEGSDQQLIAQIRGAGASRMDSAFAKLEAKYCKPGAKGKRKGKDAELTEEDFAKAQQKVQSRKEKNTVPLAEKPKKKRIGK</sequence>
<dbReference type="CDD" id="cd06257">
    <property type="entry name" value="DnaJ"/>
    <property type="match status" value="1"/>
</dbReference>
<dbReference type="InterPro" id="IPR056453">
    <property type="entry name" value="HTH_DNAJC9"/>
</dbReference>
<dbReference type="InterPro" id="IPR001623">
    <property type="entry name" value="DnaJ_domain"/>
</dbReference>
<gene>
    <name evidence="3" type="ORF">WJX75_000728</name>
</gene>
<dbReference type="PRINTS" id="PR00625">
    <property type="entry name" value="JDOMAIN"/>
</dbReference>
<feature type="domain" description="J" evidence="2">
    <location>
        <begin position="7"/>
        <end position="71"/>
    </location>
</feature>
<name>A0ABR2Z247_9CHLO</name>
<feature type="compositionally biased region" description="Basic residues" evidence="1">
    <location>
        <begin position="178"/>
        <end position="192"/>
    </location>
</feature>
<accession>A0ABR2Z247</accession>
<reference evidence="3 4" key="1">
    <citation type="journal article" date="2024" name="Nat. Commun.">
        <title>Phylogenomics reveals the evolutionary origins of lichenization in chlorophyte algae.</title>
        <authorList>
            <person name="Puginier C."/>
            <person name="Libourel C."/>
            <person name="Otte J."/>
            <person name="Skaloud P."/>
            <person name="Haon M."/>
            <person name="Grisel S."/>
            <person name="Petersen M."/>
            <person name="Berrin J.G."/>
            <person name="Delaux P.M."/>
            <person name="Dal Grande F."/>
            <person name="Keller J."/>
        </authorList>
    </citation>
    <scope>NUCLEOTIDE SEQUENCE [LARGE SCALE GENOMIC DNA]</scope>
    <source>
        <strain evidence="3 4">SAG 216-7</strain>
    </source>
</reference>
<dbReference type="Gene3D" id="1.10.287.110">
    <property type="entry name" value="DnaJ domain"/>
    <property type="match status" value="1"/>
</dbReference>
<dbReference type="PROSITE" id="PS50076">
    <property type="entry name" value="DNAJ_2"/>
    <property type="match status" value="1"/>
</dbReference>
<evidence type="ECO:0000313" key="4">
    <source>
        <dbReference type="Proteomes" id="UP001491310"/>
    </source>
</evidence>